<sequence length="538" mass="58202">MASSKARHTTVTAREYAGSDETTPLLPSSTPIPKLISKASPRTLIILVIVVILLASCGDQLMESPQTRIFESVICYRYYEATDPSKLLVGREAVGPGAIGGVAEMWCKVSPVQSKVASLRGWQFTLEGIPSLLLALPAGWAADTIGRKPVAILGLLAFPLRAAWMQLVTFFWQAFDVRMSWISAVFASIGGGSTALTSVMYVIVSDITTEANRANVFVLLSGFNLLAALFMPPLAALLMETNPWIACLAGTCLQLLAIPTFLFFPETLNYNHSPPPPIVPEPTTAPHGNHADSPAPPPGFWRALPTRSKNATAFLTRDWRILALTAPFPFLFLGGNATQLLIQYVSARYEIKLSKAILITTIRMIVVTIILFAGLPLLSKLLLRKYAFSPRRKDLNLGRLSLLFGALGWILCGFAPTIPVVIVALTISALGVGSVPMLRSFITSIVEKQHIARVYAIITVLDTLGGMAGSPVMAKLFSRGFALGGYWTGLPFYFLGSMTGACAVLIFGVNLRKGEDVCAVQDSEEEEEEAREEEVPTV</sequence>
<dbReference type="EMBL" id="MU001642">
    <property type="protein sequence ID" value="KAF2479253.1"/>
    <property type="molecule type" value="Genomic_DNA"/>
</dbReference>
<reference evidence="7" key="1">
    <citation type="journal article" date="2020" name="Stud. Mycol.">
        <title>101 Dothideomycetes genomes: a test case for predicting lifestyles and emergence of pathogens.</title>
        <authorList>
            <person name="Haridas S."/>
            <person name="Albert R."/>
            <person name="Binder M."/>
            <person name="Bloem J."/>
            <person name="Labutti K."/>
            <person name="Salamov A."/>
            <person name="Andreopoulos B."/>
            <person name="Baker S."/>
            <person name="Barry K."/>
            <person name="Bills G."/>
            <person name="Bluhm B."/>
            <person name="Cannon C."/>
            <person name="Castanera R."/>
            <person name="Culley D."/>
            <person name="Daum C."/>
            <person name="Ezra D."/>
            <person name="Gonzalez J."/>
            <person name="Henrissat B."/>
            <person name="Kuo A."/>
            <person name="Liang C."/>
            <person name="Lipzen A."/>
            <person name="Lutzoni F."/>
            <person name="Magnuson J."/>
            <person name="Mondo S."/>
            <person name="Nolan M."/>
            <person name="Ohm R."/>
            <person name="Pangilinan J."/>
            <person name="Park H.-J."/>
            <person name="Ramirez L."/>
            <person name="Alfaro M."/>
            <person name="Sun H."/>
            <person name="Tritt A."/>
            <person name="Yoshinaga Y."/>
            <person name="Zwiers L.-H."/>
            <person name="Turgeon B."/>
            <person name="Goodwin S."/>
            <person name="Spatafora J."/>
            <person name="Crous P."/>
            <person name="Grigoriev I."/>
        </authorList>
    </citation>
    <scope>NUCLEOTIDE SEQUENCE</scope>
    <source>
        <strain evidence="7">CBS 113389</strain>
    </source>
</reference>
<dbReference type="PANTHER" id="PTHR23507:SF1">
    <property type="entry name" value="FI18259P1-RELATED"/>
    <property type="match status" value="1"/>
</dbReference>
<dbReference type="SUPFAM" id="SSF103473">
    <property type="entry name" value="MFS general substrate transporter"/>
    <property type="match status" value="1"/>
</dbReference>
<evidence type="ECO:0000313" key="8">
    <source>
        <dbReference type="Proteomes" id="UP000799767"/>
    </source>
</evidence>
<feature type="transmembrane region" description="Helical" evidence="6">
    <location>
        <begin position="362"/>
        <end position="383"/>
    </location>
</feature>
<dbReference type="InterPro" id="IPR011701">
    <property type="entry name" value="MFS"/>
</dbReference>
<feature type="region of interest" description="Disordered" evidence="5">
    <location>
        <begin position="1"/>
        <end position="25"/>
    </location>
</feature>
<dbReference type="GeneID" id="54478783"/>
<protein>
    <submittedName>
        <fullName evidence="7">Major facilitator superfamily domain-containing protein</fullName>
    </submittedName>
</protein>
<dbReference type="AlphaFoldDB" id="A0A6A6PIA4"/>
<evidence type="ECO:0000256" key="2">
    <source>
        <dbReference type="ARBA" id="ARBA00022692"/>
    </source>
</evidence>
<evidence type="ECO:0000256" key="3">
    <source>
        <dbReference type="ARBA" id="ARBA00022989"/>
    </source>
</evidence>
<feature type="transmembrane region" description="Helical" evidence="6">
    <location>
        <begin position="243"/>
        <end position="264"/>
    </location>
</feature>
<feature type="transmembrane region" description="Helical" evidence="6">
    <location>
        <begin position="321"/>
        <end position="342"/>
    </location>
</feature>
<keyword evidence="8" id="KW-1185">Reference proteome</keyword>
<feature type="transmembrane region" description="Helical" evidence="6">
    <location>
        <begin position="422"/>
        <end position="442"/>
    </location>
</feature>
<feature type="transmembrane region" description="Helical" evidence="6">
    <location>
        <begin position="454"/>
        <end position="474"/>
    </location>
</feature>
<dbReference type="Pfam" id="PF07690">
    <property type="entry name" value="MFS_1"/>
    <property type="match status" value="1"/>
</dbReference>
<evidence type="ECO:0000256" key="1">
    <source>
        <dbReference type="ARBA" id="ARBA00004141"/>
    </source>
</evidence>
<dbReference type="OrthoDB" id="194139at2759"/>
<dbReference type="RefSeq" id="XP_033585823.1">
    <property type="nucleotide sequence ID" value="XM_033737781.1"/>
</dbReference>
<keyword evidence="2 6" id="KW-0812">Transmembrane</keyword>
<dbReference type="GO" id="GO:0022857">
    <property type="term" value="F:transmembrane transporter activity"/>
    <property type="evidence" value="ECO:0007669"/>
    <property type="project" value="InterPro"/>
</dbReference>
<feature type="transmembrane region" description="Helical" evidence="6">
    <location>
        <begin position="395"/>
        <end position="416"/>
    </location>
</feature>
<accession>A0A6A6PIA4</accession>
<evidence type="ECO:0000313" key="7">
    <source>
        <dbReference type="EMBL" id="KAF2479253.1"/>
    </source>
</evidence>
<evidence type="ECO:0000256" key="4">
    <source>
        <dbReference type="ARBA" id="ARBA00023136"/>
    </source>
</evidence>
<feature type="transmembrane region" description="Helical" evidence="6">
    <location>
        <begin position="152"/>
        <end position="175"/>
    </location>
</feature>
<comment type="subcellular location">
    <subcellularLocation>
        <location evidence="1">Membrane</location>
        <topology evidence="1">Multi-pass membrane protein</topology>
    </subcellularLocation>
</comment>
<dbReference type="PANTHER" id="PTHR23507">
    <property type="entry name" value="ZGC:174356"/>
    <property type="match status" value="1"/>
</dbReference>
<keyword evidence="4 6" id="KW-0472">Membrane</keyword>
<feature type="transmembrane region" description="Helical" evidence="6">
    <location>
        <begin position="181"/>
        <end position="204"/>
    </location>
</feature>
<dbReference type="Gene3D" id="1.20.1250.20">
    <property type="entry name" value="MFS general substrate transporter like domains"/>
    <property type="match status" value="1"/>
</dbReference>
<feature type="transmembrane region" description="Helical" evidence="6">
    <location>
        <begin position="486"/>
        <end position="507"/>
    </location>
</feature>
<dbReference type="InterPro" id="IPR036259">
    <property type="entry name" value="MFS_trans_sf"/>
</dbReference>
<evidence type="ECO:0000256" key="5">
    <source>
        <dbReference type="SAM" id="MobiDB-lite"/>
    </source>
</evidence>
<dbReference type="GO" id="GO:0016020">
    <property type="term" value="C:membrane"/>
    <property type="evidence" value="ECO:0007669"/>
    <property type="project" value="UniProtKB-SubCell"/>
</dbReference>
<keyword evidence="3 6" id="KW-1133">Transmembrane helix</keyword>
<dbReference type="Proteomes" id="UP000799767">
    <property type="component" value="Unassembled WGS sequence"/>
</dbReference>
<proteinExistence type="predicted"/>
<name>A0A6A6PIA4_9PEZI</name>
<gene>
    <name evidence="7" type="ORF">BDY17DRAFT_328029</name>
</gene>
<organism evidence="7 8">
    <name type="scientific">Neohortaea acidophila</name>
    <dbReference type="NCBI Taxonomy" id="245834"/>
    <lineage>
        <taxon>Eukaryota</taxon>
        <taxon>Fungi</taxon>
        <taxon>Dikarya</taxon>
        <taxon>Ascomycota</taxon>
        <taxon>Pezizomycotina</taxon>
        <taxon>Dothideomycetes</taxon>
        <taxon>Dothideomycetidae</taxon>
        <taxon>Mycosphaerellales</taxon>
        <taxon>Teratosphaeriaceae</taxon>
        <taxon>Neohortaea</taxon>
    </lineage>
</organism>
<evidence type="ECO:0000256" key="6">
    <source>
        <dbReference type="SAM" id="Phobius"/>
    </source>
</evidence>
<feature type="transmembrane region" description="Helical" evidence="6">
    <location>
        <begin position="216"/>
        <end position="237"/>
    </location>
</feature>